<dbReference type="STRING" id="1770053.SAMN05216551_10269"/>
<dbReference type="PROSITE" id="PS00438">
    <property type="entry name" value="CATALASE_2"/>
    <property type="match status" value="1"/>
</dbReference>
<dbReference type="Gene3D" id="1.20.1370.20">
    <property type="match status" value="1"/>
</dbReference>
<feature type="binding site" evidence="14">
    <location>
        <position position="460"/>
    </location>
    <ligand>
        <name>heme</name>
        <dbReference type="ChEBI" id="CHEBI:30413"/>
    </ligand>
</feature>
<keyword evidence="6 11" id="KW-0349">Heme</keyword>
<evidence type="ECO:0000256" key="9">
    <source>
        <dbReference type="ARBA" id="ARBA00023004"/>
    </source>
</evidence>
<dbReference type="CDD" id="cd03132">
    <property type="entry name" value="GATase1_catalase"/>
    <property type="match status" value="1"/>
</dbReference>
<dbReference type="Pfam" id="PF06628">
    <property type="entry name" value="Catalase-rel"/>
    <property type="match status" value="1"/>
</dbReference>
<dbReference type="PIRSF" id="PIRSF038927">
    <property type="entry name" value="Catalase_clade2"/>
    <property type="match status" value="1"/>
</dbReference>
<feature type="binding site" evidence="14">
    <location>
        <position position="214"/>
    </location>
    <ligand>
        <name>heme</name>
        <dbReference type="ChEBI" id="CHEBI:30413"/>
    </ligand>
</feature>
<evidence type="ECO:0000256" key="2">
    <source>
        <dbReference type="ARBA" id="ARBA00002974"/>
    </source>
</evidence>
<accession>A0A1H2PKA3</accession>
<dbReference type="Gene3D" id="2.40.180.10">
    <property type="entry name" value="Catalase core domain"/>
    <property type="match status" value="1"/>
</dbReference>
<gene>
    <name evidence="17" type="ORF">SAMN05216551_10269</name>
</gene>
<proteinExistence type="inferred from homology"/>
<evidence type="ECO:0000256" key="12">
    <source>
        <dbReference type="PIRSR" id="PIRSR038927-1"/>
    </source>
</evidence>
<dbReference type="PANTHER" id="PTHR42821:SF1">
    <property type="entry name" value="CATALASE-B"/>
    <property type="match status" value="1"/>
</dbReference>
<evidence type="ECO:0000256" key="6">
    <source>
        <dbReference type="ARBA" id="ARBA00022617"/>
    </source>
</evidence>
<comment type="cofactor">
    <cofactor evidence="1 11 13">
        <name>heme</name>
        <dbReference type="ChEBI" id="CHEBI:30413"/>
    </cofactor>
</comment>
<dbReference type="InterPro" id="IPR024712">
    <property type="entry name" value="Catalase_clade2"/>
</dbReference>
<feature type="binding site" description="axial binding residue" evidence="13">
    <location>
        <position position="464"/>
    </location>
    <ligand>
        <name>heme</name>
        <dbReference type="ChEBI" id="CHEBI:30413"/>
    </ligand>
    <ligandPart>
        <name>Fe</name>
        <dbReference type="ChEBI" id="CHEBI:18248"/>
    </ligandPart>
</feature>
<dbReference type="GO" id="GO:0046872">
    <property type="term" value="F:metal ion binding"/>
    <property type="evidence" value="ECO:0007669"/>
    <property type="project" value="UniProtKB-KW"/>
</dbReference>
<dbReference type="InterPro" id="IPR018028">
    <property type="entry name" value="Catalase"/>
</dbReference>
<reference evidence="18" key="1">
    <citation type="submission" date="2016-09" db="EMBL/GenBank/DDBJ databases">
        <authorList>
            <person name="Varghese N."/>
            <person name="Submissions S."/>
        </authorList>
    </citation>
    <scope>NUCLEOTIDE SEQUENCE [LARGE SCALE GENOMIC DNA]</scope>
    <source>
        <strain evidence="18">JS23</strain>
    </source>
</reference>
<dbReference type="InterPro" id="IPR010582">
    <property type="entry name" value="Catalase_immune_responsive"/>
</dbReference>
<feature type="domain" description="Catalase core" evidence="16">
    <location>
        <begin position="130"/>
        <end position="518"/>
    </location>
</feature>
<evidence type="ECO:0000259" key="16">
    <source>
        <dbReference type="SMART" id="SM01060"/>
    </source>
</evidence>
<dbReference type="EC" id="1.11.1.6" evidence="4 11"/>
<evidence type="ECO:0000256" key="4">
    <source>
        <dbReference type="ARBA" id="ARBA00012314"/>
    </source>
</evidence>
<dbReference type="GO" id="GO:0042744">
    <property type="term" value="P:hydrogen peroxide catabolic process"/>
    <property type="evidence" value="ECO:0007669"/>
    <property type="project" value="UniProtKB-UniRule"/>
</dbReference>
<dbReference type="SUPFAM" id="SSF56634">
    <property type="entry name" value="Heme-dependent catalase-like"/>
    <property type="match status" value="1"/>
</dbReference>
<sequence length="805" mass="87154">MPKSKPENARPASRKPAAAKAASRNTESAPSHPASDAGGDALAKKMTDTQSLSAGRPYNALSLKDHGHDSAVNPEAGETVSPDSPDVTGSTLSEHNPSEKTGAGQPPLGRNATIGPLDRVRADASGQPLTTNQGVHIADNQNTLKAGLRGPALLEDFILREKITHFDHERIPERIVHARGSGAHGYFENYAPLTELTRAAPFQEAGKITPVFVRFSTVAGERGSIDTARDVRGFAVKFYTDEGNWDLVGNNIPVFFIQDAMKFPDLVHAVKPEPHHGMPQAASAHDTFWDFASLSPEITHMLMWVMSDRAIPRSYRMMQGFGVHTFRLVNAEGVSHFVKFHWKPRLGTHSLVWDEAVKIAGADPDFHRRDLWEAIEAGEYPEWELGFQIFTEEQADQFSFDILDATKIIPEEVVPVTPIGRMVLNRNPDNFFAETEQVAFCTAHIVPGLDFSHDPLLAGRIHSYVDTQISRLGGPNFHELPINSPIAPVNNNQRDGMHRQAIHRGRVAYEPNSLGGGCPFQTGKMTGFVSFPAPVQEDKVRGKPEKFADHYTQAALFYNSQTENEKAHIVGGFRFELSRVTVPAIRQRMVAGLRNASEELAQRVAEGLGMELPEPLPRALPNPAAPEVEQSPALSLTALPGEGGIRTRKIALLVANGVAGAPLATLQTALVGQGAVPRLVGVRLGTVKTADGDAVEADASMENTPAVLFDALVLPDGQAGVHALLADGHTLEFLKDQYRHCKTILALGASSQLFDKLGISQTLPDGQNDPGLLVADSLDDDVVAAFVAAVAQHRHAVRDSDPPLI</sequence>
<dbReference type="PRINTS" id="PR00067">
    <property type="entry name" value="CATALASE"/>
</dbReference>
<protein>
    <recommendedName>
        <fullName evidence="4 11">Catalase</fullName>
        <ecNumber evidence="4 11">1.11.1.6</ecNumber>
    </recommendedName>
</protein>
<evidence type="ECO:0000256" key="14">
    <source>
        <dbReference type="PIRSR" id="PIRSR038927-3"/>
    </source>
</evidence>
<evidence type="ECO:0000256" key="8">
    <source>
        <dbReference type="ARBA" id="ARBA00023002"/>
    </source>
</evidence>
<evidence type="ECO:0000256" key="3">
    <source>
        <dbReference type="ARBA" id="ARBA00010660"/>
    </source>
</evidence>
<evidence type="ECO:0000256" key="15">
    <source>
        <dbReference type="SAM" id="MobiDB-lite"/>
    </source>
</evidence>
<evidence type="ECO:0000256" key="10">
    <source>
        <dbReference type="ARBA" id="ARBA00023324"/>
    </source>
</evidence>
<dbReference type="InterPro" id="IPR020835">
    <property type="entry name" value="Catalase_sf"/>
</dbReference>
<evidence type="ECO:0000256" key="11">
    <source>
        <dbReference type="PIRNR" id="PIRNR038927"/>
    </source>
</evidence>
<dbReference type="Proteomes" id="UP000243719">
    <property type="component" value="Unassembled WGS sequence"/>
</dbReference>
<dbReference type="Pfam" id="PF18011">
    <property type="entry name" value="Catalase_C"/>
    <property type="match status" value="1"/>
</dbReference>
<feature type="active site" evidence="12">
    <location>
        <position position="250"/>
    </location>
</feature>
<dbReference type="InterPro" id="IPR011614">
    <property type="entry name" value="Catalase_core"/>
</dbReference>
<dbReference type="OrthoDB" id="9761719at2"/>
<feature type="binding site" evidence="14">
    <location>
        <position position="263"/>
    </location>
    <ligand>
        <name>heme</name>
        <dbReference type="ChEBI" id="CHEBI:30413"/>
    </ligand>
</feature>
<keyword evidence="9 11" id="KW-0408">Iron</keyword>
<dbReference type="AlphaFoldDB" id="A0A1H2PKA3"/>
<comment type="function">
    <text evidence="2 11">Decomposes hydrogen peroxide into water and oxygen; serves to protect cells from the toxic effects of hydrogen peroxide.</text>
</comment>
<evidence type="ECO:0000256" key="7">
    <source>
        <dbReference type="ARBA" id="ARBA00022723"/>
    </source>
</evidence>
<dbReference type="Pfam" id="PF00199">
    <property type="entry name" value="Catalase"/>
    <property type="match status" value="1"/>
</dbReference>
<dbReference type="GO" id="GO:0004096">
    <property type="term" value="F:catalase activity"/>
    <property type="evidence" value="ECO:0007669"/>
    <property type="project" value="UniProtKB-UniRule"/>
</dbReference>
<dbReference type="FunFam" id="2.40.180.10:FF:000003">
    <property type="entry name" value="Catalase"/>
    <property type="match status" value="1"/>
</dbReference>
<evidence type="ECO:0000313" key="18">
    <source>
        <dbReference type="Proteomes" id="UP000243719"/>
    </source>
</evidence>
<dbReference type="GO" id="GO:0020037">
    <property type="term" value="F:heme binding"/>
    <property type="evidence" value="ECO:0007669"/>
    <property type="project" value="UniProtKB-UniRule"/>
</dbReference>
<dbReference type="GO" id="GO:0005829">
    <property type="term" value="C:cytosol"/>
    <property type="evidence" value="ECO:0007669"/>
    <property type="project" value="TreeGrafter"/>
</dbReference>
<dbReference type="InterPro" id="IPR043156">
    <property type="entry name" value="Catalase_clade2_helical"/>
</dbReference>
<dbReference type="EMBL" id="FNLO01000002">
    <property type="protein sequence ID" value="SDV46883.1"/>
    <property type="molecule type" value="Genomic_DNA"/>
</dbReference>
<comment type="similarity">
    <text evidence="3">Belongs to the catalase family. HPII subfamily.</text>
</comment>
<dbReference type="InterPro" id="IPR029062">
    <property type="entry name" value="Class_I_gatase-like"/>
</dbReference>
<dbReference type="InterPro" id="IPR024708">
    <property type="entry name" value="Catalase_AS"/>
</dbReference>
<evidence type="ECO:0000256" key="13">
    <source>
        <dbReference type="PIRSR" id="PIRSR038927-2"/>
    </source>
</evidence>
<keyword evidence="8 11" id="KW-0560">Oxidoreductase</keyword>
<feature type="compositionally biased region" description="Low complexity" evidence="15">
    <location>
        <begin position="9"/>
        <end position="23"/>
    </location>
</feature>
<dbReference type="InterPro" id="IPR041399">
    <property type="entry name" value="Catalase_large_C"/>
</dbReference>
<dbReference type="Gene3D" id="3.40.50.880">
    <property type="match status" value="1"/>
</dbReference>
<dbReference type="RefSeq" id="WP_091904731.1">
    <property type="nucleotide sequence ID" value="NZ_FNLO01000002.1"/>
</dbReference>
<name>A0A1H2PKA3_9BURK</name>
<feature type="region of interest" description="Disordered" evidence="15">
    <location>
        <begin position="1"/>
        <end position="114"/>
    </location>
</feature>
<keyword evidence="18" id="KW-1185">Reference proteome</keyword>
<feature type="binding site" evidence="14">
    <location>
        <position position="174"/>
    </location>
    <ligand>
        <name>heme</name>
        <dbReference type="ChEBI" id="CHEBI:30413"/>
    </ligand>
</feature>
<feature type="active site" evidence="12">
    <location>
        <position position="177"/>
    </location>
</feature>
<evidence type="ECO:0000256" key="5">
    <source>
        <dbReference type="ARBA" id="ARBA00022559"/>
    </source>
</evidence>
<dbReference type="GO" id="GO:0006979">
    <property type="term" value="P:response to oxidative stress"/>
    <property type="evidence" value="ECO:0007669"/>
    <property type="project" value="InterPro"/>
</dbReference>
<keyword evidence="7 11" id="KW-0479">Metal-binding</keyword>
<feature type="binding site" evidence="14">
    <location>
        <position position="471"/>
    </location>
    <ligand>
        <name>heme</name>
        <dbReference type="ChEBI" id="CHEBI:30413"/>
    </ligand>
</feature>
<keyword evidence="5 11" id="KW-0575">Peroxidase</keyword>
<comment type="catalytic activity">
    <reaction evidence="11">
        <text>2 H2O2 = O2 + 2 H2O</text>
        <dbReference type="Rhea" id="RHEA:20309"/>
        <dbReference type="ChEBI" id="CHEBI:15377"/>
        <dbReference type="ChEBI" id="CHEBI:15379"/>
        <dbReference type="ChEBI" id="CHEBI:16240"/>
        <dbReference type="EC" id="1.11.1.6"/>
    </reaction>
</comment>
<dbReference type="PROSITE" id="PS51402">
    <property type="entry name" value="CATALASE_3"/>
    <property type="match status" value="1"/>
</dbReference>
<evidence type="ECO:0000256" key="1">
    <source>
        <dbReference type="ARBA" id="ARBA00001971"/>
    </source>
</evidence>
<dbReference type="SUPFAM" id="SSF52317">
    <property type="entry name" value="Class I glutamine amidotransferase-like"/>
    <property type="match status" value="1"/>
</dbReference>
<dbReference type="PANTHER" id="PTHR42821">
    <property type="entry name" value="CATALASE"/>
    <property type="match status" value="1"/>
</dbReference>
<keyword evidence="10 11" id="KW-0376">Hydrogen peroxide</keyword>
<evidence type="ECO:0000313" key="17">
    <source>
        <dbReference type="EMBL" id="SDV46883.1"/>
    </source>
</evidence>
<organism evidence="17 18">
    <name type="scientific">Chitinasiproducens palmae</name>
    <dbReference type="NCBI Taxonomy" id="1770053"/>
    <lineage>
        <taxon>Bacteria</taxon>
        <taxon>Pseudomonadati</taxon>
        <taxon>Pseudomonadota</taxon>
        <taxon>Betaproteobacteria</taxon>
        <taxon>Burkholderiales</taxon>
        <taxon>Burkholderiaceae</taxon>
        <taxon>Chitinasiproducens</taxon>
    </lineage>
</organism>
<dbReference type="SMART" id="SM01060">
    <property type="entry name" value="Catalase"/>
    <property type="match status" value="1"/>
</dbReference>